<keyword evidence="2" id="KW-1133">Transmembrane helix</keyword>
<evidence type="ECO:0000256" key="2">
    <source>
        <dbReference type="SAM" id="Phobius"/>
    </source>
</evidence>
<dbReference type="HOGENOM" id="CLU_043034_0_0_11"/>
<dbReference type="SMART" id="SM00894">
    <property type="entry name" value="Excalibur"/>
    <property type="match status" value="1"/>
</dbReference>
<evidence type="ECO:0000313" key="5">
    <source>
        <dbReference type="Proteomes" id="UP000023067"/>
    </source>
</evidence>
<dbReference type="InterPro" id="IPR008613">
    <property type="entry name" value="Excalibur_Ca-bd_domain"/>
</dbReference>
<accession>Z9JTK2</accession>
<evidence type="ECO:0000259" key="3">
    <source>
        <dbReference type="SMART" id="SM00894"/>
    </source>
</evidence>
<dbReference type="AlphaFoldDB" id="Z9JTK2"/>
<dbReference type="OrthoDB" id="5196645at2"/>
<dbReference type="EMBL" id="JDYK01000009">
    <property type="protein sequence ID" value="EWS81072.1"/>
    <property type="molecule type" value="Genomic_DNA"/>
</dbReference>
<evidence type="ECO:0000313" key="4">
    <source>
        <dbReference type="EMBL" id="EWS81072.1"/>
    </source>
</evidence>
<evidence type="ECO:0000256" key="1">
    <source>
        <dbReference type="SAM" id="MobiDB-lite"/>
    </source>
</evidence>
<gene>
    <name evidence="4" type="ORF">BF93_18025</name>
</gene>
<dbReference type="eggNOG" id="COG2356">
    <property type="taxonomic scope" value="Bacteria"/>
</dbReference>
<comment type="caution">
    <text evidence="4">The sequence shown here is derived from an EMBL/GenBank/DDBJ whole genome shotgun (WGS) entry which is preliminary data.</text>
</comment>
<dbReference type="PANTHER" id="PTHR24094:SF15">
    <property type="entry name" value="AMP-DEPENDENT SYNTHETASE_LIGASE DOMAIN-CONTAINING PROTEIN-RELATED"/>
    <property type="match status" value="1"/>
</dbReference>
<feature type="compositionally biased region" description="Basic and acidic residues" evidence="1">
    <location>
        <begin position="321"/>
        <end position="337"/>
    </location>
</feature>
<dbReference type="PATRIC" id="fig|396014.3.peg.1939"/>
<proteinExistence type="predicted"/>
<dbReference type="Pfam" id="PF07510">
    <property type="entry name" value="GmrSD_C"/>
    <property type="match status" value="1"/>
</dbReference>
<dbReference type="STRING" id="396014.BF93_18025"/>
<name>Z9JTK2_9MICO</name>
<keyword evidence="5" id="KW-1185">Reference proteome</keyword>
<dbReference type="Proteomes" id="UP000023067">
    <property type="component" value="Unassembled WGS sequence"/>
</dbReference>
<dbReference type="eggNOG" id="COG1525">
    <property type="taxonomic scope" value="Bacteria"/>
</dbReference>
<protein>
    <recommendedName>
        <fullName evidence="3">Excalibur calcium-binding domain-containing protein</fullName>
    </recommendedName>
</protein>
<organism evidence="4 5">
    <name type="scientific">Brachybacterium phenoliresistens</name>
    <dbReference type="NCBI Taxonomy" id="396014"/>
    <lineage>
        <taxon>Bacteria</taxon>
        <taxon>Bacillati</taxon>
        <taxon>Actinomycetota</taxon>
        <taxon>Actinomycetes</taxon>
        <taxon>Micrococcales</taxon>
        <taxon>Dermabacteraceae</taxon>
        <taxon>Brachybacterium</taxon>
    </lineage>
</organism>
<dbReference type="PANTHER" id="PTHR24094">
    <property type="entry name" value="SECRETED PROTEIN"/>
    <property type="match status" value="1"/>
</dbReference>
<feature type="compositionally biased region" description="Acidic residues" evidence="1">
    <location>
        <begin position="382"/>
        <end position="391"/>
    </location>
</feature>
<reference evidence="4 5" key="1">
    <citation type="submission" date="2014-02" db="EMBL/GenBank/DDBJ databases">
        <title>Genome sequence of Brachybacterium phenoliresistens strain W13A50.</title>
        <authorList>
            <person name="Wang X."/>
        </authorList>
    </citation>
    <scope>NUCLEOTIDE SEQUENCE [LARGE SCALE GENOMIC DNA]</scope>
    <source>
        <strain evidence="4 5">W13A50</strain>
    </source>
</reference>
<sequence>MARHLRVNGRTTKVGLISGAACCGCGGLAVVLLSVLGVLGSIVAPAPVDLDSPEPSAAVATADASTPTEDATPEVTPSPSPTPDTSTSLGVLTTLTVQARGDASGYDRDLFGWREDTDRNGCDTRNDILRRDLSDIVLKRGTQGCVVLTGTLSPSPYSGEVIGFDREAGSTVDIDHVVSLSDAWQTGASGWDEATRHEFANDPLNLLAVESSLNQQKGDGDAATWLPPNTDFRCEYVSRQVAVKAAYGLWVKPAEKEAIERVLSDCTGQAAFAADVMWPMLGAGDGAREEPEPTPEPTKAPTTRAPEPDPEPTSEPTATPKPERKPDPEPEPTREPEPEPTTPEEREDDGGSVHYKNCTAAREAGAAPLYRGDPGYRPGLDRDDDGVACEN</sequence>
<keyword evidence="2" id="KW-0472">Membrane</keyword>
<feature type="transmembrane region" description="Helical" evidence="2">
    <location>
        <begin position="21"/>
        <end position="44"/>
    </location>
</feature>
<dbReference type="InterPro" id="IPR011089">
    <property type="entry name" value="GmrSD_C"/>
</dbReference>
<dbReference type="Pfam" id="PF05901">
    <property type="entry name" value="Excalibur"/>
    <property type="match status" value="1"/>
</dbReference>
<keyword evidence="2" id="KW-0812">Transmembrane</keyword>
<feature type="region of interest" description="Disordered" evidence="1">
    <location>
        <begin position="50"/>
        <end position="88"/>
    </location>
</feature>
<feature type="domain" description="Excalibur calcium-binding" evidence="3">
    <location>
        <begin position="354"/>
        <end position="390"/>
    </location>
</feature>
<feature type="region of interest" description="Disordered" evidence="1">
    <location>
        <begin position="282"/>
        <end position="391"/>
    </location>
</feature>